<evidence type="ECO:0000313" key="4">
    <source>
        <dbReference type="Proteomes" id="UP001221328"/>
    </source>
</evidence>
<proteinExistence type="predicted"/>
<dbReference type="InterPro" id="IPR050267">
    <property type="entry name" value="Anti-sigma-factor_SerPK"/>
</dbReference>
<protein>
    <submittedName>
        <fullName evidence="3">ATP-binding protein</fullName>
    </submittedName>
</protein>
<keyword evidence="3" id="KW-0547">Nucleotide-binding</keyword>
<feature type="domain" description="Histidine kinase/HSP90-like ATPase" evidence="2">
    <location>
        <begin position="27"/>
        <end position="144"/>
    </location>
</feature>
<gene>
    <name evidence="3" type="ORF">PO587_41875</name>
</gene>
<keyword evidence="3" id="KW-0067">ATP-binding</keyword>
<keyword evidence="1" id="KW-0723">Serine/threonine-protein kinase</keyword>
<dbReference type="InterPro" id="IPR036890">
    <property type="entry name" value="HATPase_C_sf"/>
</dbReference>
<organism evidence="3 4">
    <name type="scientific">Streptomyces gilvifuscus</name>
    <dbReference type="NCBI Taxonomy" id="1550617"/>
    <lineage>
        <taxon>Bacteria</taxon>
        <taxon>Bacillati</taxon>
        <taxon>Actinomycetota</taxon>
        <taxon>Actinomycetes</taxon>
        <taxon>Kitasatosporales</taxon>
        <taxon>Streptomycetaceae</taxon>
        <taxon>Streptomyces</taxon>
    </lineage>
</organism>
<sequence>MGRAAVTGTARPTAPRTVQLSLSGDLTGCGQARAFTERALLDWGLDQCIDDALTVVSELTANAMLHARRCEAGGERETEVRLRLTRRPAHLVCAVTDRSDAVPVSPHAPDSFQEHGRGLFMVEALAQHWGWTRYTPSGKTVWAILPTEAPA</sequence>
<dbReference type="InterPro" id="IPR003594">
    <property type="entry name" value="HATPase_dom"/>
</dbReference>
<dbReference type="SUPFAM" id="SSF55874">
    <property type="entry name" value="ATPase domain of HSP90 chaperone/DNA topoisomerase II/histidine kinase"/>
    <property type="match status" value="1"/>
</dbReference>
<reference evidence="3 4" key="1">
    <citation type="journal article" date="2015" name="Int. J. Syst. Evol. Microbiol.">
        <title>Streptomyces gilvifuscus sp. nov., an actinomycete that produces antibacterial compounds isolated from soil.</title>
        <authorList>
            <person name="Nguyen T.M."/>
            <person name="Kim J."/>
        </authorList>
    </citation>
    <scope>NUCLEOTIDE SEQUENCE [LARGE SCALE GENOMIC DNA]</scope>
    <source>
        <strain evidence="3 4">T113</strain>
    </source>
</reference>
<evidence type="ECO:0000256" key="1">
    <source>
        <dbReference type="ARBA" id="ARBA00022527"/>
    </source>
</evidence>
<keyword evidence="1" id="KW-0808">Transferase</keyword>
<keyword evidence="4" id="KW-1185">Reference proteome</keyword>
<dbReference type="CDD" id="cd16936">
    <property type="entry name" value="HATPase_RsbW-like"/>
    <property type="match status" value="1"/>
</dbReference>
<dbReference type="GO" id="GO:0005524">
    <property type="term" value="F:ATP binding"/>
    <property type="evidence" value="ECO:0007669"/>
    <property type="project" value="UniProtKB-KW"/>
</dbReference>
<keyword evidence="1" id="KW-0418">Kinase</keyword>
<comment type="caution">
    <text evidence="3">The sequence shown here is derived from an EMBL/GenBank/DDBJ whole genome shotgun (WGS) entry which is preliminary data.</text>
</comment>
<dbReference type="PANTHER" id="PTHR35526">
    <property type="entry name" value="ANTI-SIGMA-F FACTOR RSBW-RELATED"/>
    <property type="match status" value="1"/>
</dbReference>
<dbReference type="EMBL" id="JAQOSK010000028">
    <property type="protein sequence ID" value="MDC2960994.1"/>
    <property type="molecule type" value="Genomic_DNA"/>
</dbReference>
<accession>A0ABT5G8A8</accession>
<dbReference type="Gene3D" id="3.30.565.10">
    <property type="entry name" value="Histidine kinase-like ATPase, C-terminal domain"/>
    <property type="match status" value="1"/>
</dbReference>
<dbReference type="Proteomes" id="UP001221328">
    <property type="component" value="Unassembled WGS sequence"/>
</dbReference>
<name>A0ABT5G8A8_9ACTN</name>
<evidence type="ECO:0000313" key="3">
    <source>
        <dbReference type="EMBL" id="MDC2960994.1"/>
    </source>
</evidence>
<evidence type="ECO:0000259" key="2">
    <source>
        <dbReference type="Pfam" id="PF13581"/>
    </source>
</evidence>
<dbReference type="PANTHER" id="PTHR35526:SF3">
    <property type="entry name" value="ANTI-SIGMA-F FACTOR RSBW"/>
    <property type="match status" value="1"/>
</dbReference>
<dbReference type="RefSeq" id="WP_272178929.1">
    <property type="nucleotide sequence ID" value="NZ_JAQOSK010000028.1"/>
</dbReference>
<dbReference type="Pfam" id="PF13581">
    <property type="entry name" value="HATPase_c_2"/>
    <property type="match status" value="1"/>
</dbReference>